<name>A0A6C0H1L5_9ZZZZ</name>
<dbReference type="GO" id="GO:0016491">
    <property type="term" value="F:oxidoreductase activity"/>
    <property type="evidence" value="ECO:0007669"/>
    <property type="project" value="InterPro"/>
</dbReference>
<reference evidence="2" key="1">
    <citation type="journal article" date="2020" name="Nature">
        <title>Giant virus diversity and host interactions through global metagenomics.</title>
        <authorList>
            <person name="Schulz F."/>
            <person name="Roux S."/>
            <person name="Paez-Espino D."/>
            <person name="Jungbluth S."/>
            <person name="Walsh D.A."/>
            <person name="Denef V.J."/>
            <person name="McMahon K.D."/>
            <person name="Konstantinidis K.T."/>
            <person name="Eloe-Fadrosh E.A."/>
            <person name="Kyrpides N.C."/>
            <person name="Woyke T."/>
        </authorList>
    </citation>
    <scope>NUCLEOTIDE SEQUENCE</scope>
    <source>
        <strain evidence="2">GVMAG-M-3300023179-4</strain>
    </source>
</reference>
<dbReference type="PANTHER" id="PTHR11732">
    <property type="entry name" value="ALDO/KETO REDUCTASE"/>
    <property type="match status" value="1"/>
</dbReference>
<organism evidence="2">
    <name type="scientific">viral metagenome</name>
    <dbReference type="NCBI Taxonomy" id="1070528"/>
    <lineage>
        <taxon>unclassified sequences</taxon>
        <taxon>metagenomes</taxon>
        <taxon>organismal metagenomes</taxon>
    </lineage>
</organism>
<dbReference type="InterPro" id="IPR020471">
    <property type="entry name" value="AKR"/>
</dbReference>
<dbReference type="PRINTS" id="PR00069">
    <property type="entry name" value="ALDKETRDTASE"/>
</dbReference>
<dbReference type="AlphaFoldDB" id="A0A6C0H1L5"/>
<proteinExistence type="predicted"/>
<evidence type="ECO:0000313" key="2">
    <source>
        <dbReference type="EMBL" id="QHT74035.1"/>
    </source>
</evidence>
<dbReference type="Pfam" id="PF00248">
    <property type="entry name" value="Aldo_ket_red"/>
    <property type="match status" value="1"/>
</dbReference>
<protein>
    <recommendedName>
        <fullName evidence="1">NADP-dependent oxidoreductase domain-containing protein</fullName>
    </recommendedName>
</protein>
<dbReference type="InterPro" id="IPR023210">
    <property type="entry name" value="NADP_OxRdtase_dom"/>
</dbReference>
<dbReference type="InterPro" id="IPR036812">
    <property type="entry name" value="NAD(P)_OxRdtase_dom_sf"/>
</dbReference>
<evidence type="ECO:0000259" key="1">
    <source>
        <dbReference type="Pfam" id="PF00248"/>
    </source>
</evidence>
<dbReference type="SUPFAM" id="SSF51430">
    <property type="entry name" value="NAD(P)-linked oxidoreductase"/>
    <property type="match status" value="1"/>
</dbReference>
<feature type="domain" description="NADP-dependent oxidoreductase" evidence="1">
    <location>
        <begin position="32"/>
        <end position="202"/>
    </location>
</feature>
<accession>A0A6C0H1L5</accession>
<dbReference type="EMBL" id="MN739836">
    <property type="protein sequence ID" value="QHT74035.1"/>
    <property type="molecule type" value="Genomic_DNA"/>
</dbReference>
<dbReference type="Gene3D" id="3.20.20.100">
    <property type="entry name" value="NADP-dependent oxidoreductase domain"/>
    <property type="match status" value="1"/>
</dbReference>
<sequence>MQFYNKYLKYKNKYLKFKNQIGGKPLTIMPQLCFGTAQYNLKETLKIALHDNGIRHIDGADLYGGLKYLEIIKAEIKEILREELWITWKSDNTSIENVKRIIEYLDCSYIDTFLVHLDFNCNHDLSDLVRAKELGLVRFIGVSNCENIDKLIKYKTKYNISTIQIQARPPGCSIDRKPLIDPNFIEIINSYGINVMLYGTMSGIYNSNDFSIIDSEISNINKYYFQKYCLHKNNILITTSISGSSIERNKNDIEKMIAHEELLPEIKMEEIESKLKRVVLNDQSKL</sequence>